<reference evidence="1 2" key="1">
    <citation type="submission" date="2011-06" db="EMBL/GenBank/DDBJ databases">
        <title>The draft genome of Thiocapsa marina 5811.</title>
        <authorList>
            <consortium name="US DOE Joint Genome Institute (JGI-PGF)"/>
            <person name="Lucas S."/>
            <person name="Han J."/>
            <person name="Cheng J.-F."/>
            <person name="Goodwin L."/>
            <person name="Pitluck S."/>
            <person name="Peters L."/>
            <person name="Land M.L."/>
            <person name="Hauser L."/>
            <person name="Vogl K."/>
            <person name="Liu Z."/>
            <person name="Imhoff J."/>
            <person name="Thiel V."/>
            <person name="Frigaard N.-U."/>
            <person name="Bryant D."/>
            <person name="Woyke T.J."/>
        </authorList>
    </citation>
    <scope>NUCLEOTIDE SEQUENCE [LARGE SCALE GENOMIC DNA]</scope>
    <source>
        <strain evidence="1 2">5811</strain>
    </source>
</reference>
<accession>F9U9M8</accession>
<dbReference type="InterPro" id="IPR045809">
    <property type="entry name" value="MobI"/>
</dbReference>
<dbReference type="EMBL" id="AFWV01000005">
    <property type="protein sequence ID" value="EGV18826.1"/>
    <property type="molecule type" value="Genomic_DNA"/>
</dbReference>
<sequence>MCMQTAAGVVYLSDDIRMGDGDRYPKSAFRGIARDWQRPLVEDAEQGFGAIRAAARHIAEMRIRFRAAAKRCRELGLDGDSRP</sequence>
<keyword evidence="2" id="KW-1185">Reference proteome</keyword>
<dbReference type="AlphaFoldDB" id="F9U9M8"/>
<organism evidence="1 2">
    <name type="scientific">Thiocapsa marina 5811</name>
    <dbReference type="NCBI Taxonomy" id="768671"/>
    <lineage>
        <taxon>Bacteria</taxon>
        <taxon>Pseudomonadati</taxon>
        <taxon>Pseudomonadota</taxon>
        <taxon>Gammaproteobacteria</taxon>
        <taxon>Chromatiales</taxon>
        <taxon>Chromatiaceae</taxon>
        <taxon>Thiocapsa</taxon>
    </lineage>
</organism>
<dbReference type="Proteomes" id="UP000005459">
    <property type="component" value="Unassembled WGS sequence"/>
</dbReference>
<evidence type="ECO:0000313" key="2">
    <source>
        <dbReference type="Proteomes" id="UP000005459"/>
    </source>
</evidence>
<dbReference type="Pfam" id="PF19456">
    <property type="entry name" value="MobI"/>
    <property type="match status" value="1"/>
</dbReference>
<name>F9U9M8_9GAMM</name>
<protein>
    <submittedName>
        <fullName evidence="1">Uncharacterized protein</fullName>
    </submittedName>
</protein>
<proteinExistence type="predicted"/>
<gene>
    <name evidence="1" type="ORF">ThimaDRAFT_1630</name>
</gene>
<evidence type="ECO:0000313" key="1">
    <source>
        <dbReference type="EMBL" id="EGV18826.1"/>
    </source>
</evidence>